<evidence type="ECO:0000313" key="5">
    <source>
        <dbReference type="EMBL" id="KAF9894786.1"/>
    </source>
</evidence>
<keyword evidence="6" id="KW-1185">Reference proteome</keyword>
<dbReference type="GO" id="GO:0016757">
    <property type="term" value="F:glycosyltransferase activity"/>
    <property type="evidence" value="ECO:0007669"/>
    <property type="project" value="UniProtKB-KW"/>
</dbReference>
<evidence type="ECO:0000256" key="3">
    <source>
        <dbReference type="ARBA" id="ARBA00022679"/>
    </source>
</evidence>
<keyword evidence="4" id="KW-1133">Transmembrane helix</keyword>
<reference evidence="5" key="2">
    <citation type="submission" date="2020-02" db="EMBL/GenBank/DDBJ databases">
        <authorList>
            <person name="Gilchrist C.L.M."/>
            <person name="Chooi Y.-H."/>
        </authorList>
    </citation>
    <scope>NUCLEOTIDE SEQUENCE</scope>
    <source>
        <strain evidence="5">MST-FP2251</strain>
    </source>
</reference>
<comment type="similarity">
    <text evidence="1">Belongs to the glycosyltransferase 34 family.</text>
</comment>
<comment type="caution">
    <text evidence="5">The sequence shown here is derived from an EMBL/GenBank/DDBJ whole genome shotgun (WGS) entry which is preliminary data.</text>
</comment>
<evidence type="ECO:0000256" key="2">
    <source>
        <dbReference type="ARBA" id="ARBA00022676"/>
    </source>
</evidence>
<protein>
    <recommendedName>
        <fullName evidence="7">Galactosyl transferase GMA12/MNN10 family protein</fullName>
    </recommendedName>
</protein>
<dbReference type="Pfam" id="PF05637">
    <property type="entry name" value="Glyco_transf_34"/>
    <property type="match status" value="1"/>
</dbReference>
<dbReference type="Proteomes" id="UP001194746">
    <property type="component" value="Unassembled WGS sequence"/>
</dbReference>
<accession>A0AAD4CYG7</accession>
<evidence type="ECO:0000256" key="4">
    <source>
        <dbReference type="SAM" id="Phobius"/>
    </source>
</evidence>
<keyword evidence="4" id="KW-0812">Transmembrane</keyword>
<evidence type="ECO:0000313" key="6">
    <source>
        <dbReference type="Proteomes" id="UP001194746"/>
    </source>
</evidence>
<evidence type="ECO:0000256" key="1">
    <source>
        <dbReference type="ARBA" id="ARBA00005664"/>
    </source>
</evidence>
<dbReference type="PANTHER" id="PTHR31306:SF8">
    <property type="entry name" value="GLYCOSYLTRANSFERASE FAMILY 34 PROTEIN"/>
    <property type="match status" value="1"/>
</dbReference>
<dbReference type="InterPro" id="IPR008630">
    <property type="entry name" value="Glyco_trans_34"/>
</dbReference>
<proteinExistence type="inferred from homology"/>
<evidence type="ECO:0008006" key="7">
    <source>
        <dbReference type="Google" id="ProtNLM"/>
    </source>
</evidence>
<keyword evidence="3" id="KW-0808">Transferase</keyword>
<sequence length="354" mass="41233">MIALRQPFHRRPLSIILGTTLLLLTFWVISPYWHSAEWEPIPPAPGTGSGRVAKVSMLYGKRNSLYERALRSHQRHATRWGYPMHVLREDISVGFWNKPSYLLSLVIQELAKPPTQRVEWLMWIDADSIILNDDIPVEIFLPPHDITDIHMVTARDQNGLNTGIVFFHVHPWTISMLIETLAHPLYKPEIDLGRSADQEAMVHVLNKTDGGPDKHGYKDGLIYLPRPWINTYEWHHAYEGKRGNLLVHFPGLEEDRWSHMSKWLDVVEYTPEKWRVQLAETEYATKTVEFWNQVRTAKRAINATEERLKSPSLKSKNRVEEGLRGLKKVLYEEADDMELLRQRIDDLKAVPKFD</sequence>
<dbReference type="PANTHER" id="PTHR31306">
    <property type="entry name" value="ALPHA-1,6-MANNOSYLTRANSFERASE MNN11-RELATED"/>
    <property type="match status" value="1"/>
</dbReference>
<dbReference type="SUPFAM" id="SSF53448">
    <property type="entry name" value="Nucleotide-diphospho-sugar transferases"/>
    <property type="match status" value="1"/>
</dbReference>
<dbReference type="Gene3D" id="3.90.550.10">
    <property type="entry name" value="Spore Coat Polysaccharide Biosynthesis Protein SpsA, Chain A"/>
    <property type="match status" value="1"/>
</dbReference>
<feature type="transmembrane region" description="Helical" evidence="4">
    <location>
        <begin position="12"/>
        <end position="33"/>
    </location>
</feature>
<dbReference type="InterPro" id="IPR029044">
    <property type="entry name" value="Nucleotide-diphossugar_trans"/>
</dbReference>
<organism evidence="5 6">
    <name type="scientific">Aspergillus nanangensis</name>
    <dbReference type="NCBI Taxonomy" id="2582783"/>
    <lineage>
        <taxon>Eukaryota</taxon>
        <taxon>Fungi</taxon>
        <taxon>Dikarya</taxon>
        <taxon>Ascomycota</taxon>
        <taxon>Pezizomycotina</taxon>
        <taxon>Eurotiomycetes</taxon>
        <taxon>Eurotiomycetidae</taxon>
        <taxon>Eurotiales</taxon>
        <taxon>Aspergillaceae</taxon>
        <taxon>Aspergillus</taxon>
        <taxon>Aspergillus subgen. Circumdati</taxon>
    </lineage>
</organism>
<name>A0AAD4CYG7_ASPNN</name>
<dbReference type="GO" id="GO:0006487">
    <property type="term" value="P:protein N-linked glycosylation"/>
    <property type="evidence" value="ECO:0007669"/>
    <property type="project" value="TreeGrafter"/>
</dbReference>
<keyword evidence="2" id="KW-0328">Glycosyltransferase</keyword>
<reference evidence="5" key="1">
    <citation type="journal article" date="2019" name="Beilstein J. Org. Chem.">
        <title>Nanangenines: drimane sesquiterpenoids as the dominant metabolite cohort of a novel Australian fungus, Aspergillus nanangensis.</title>
        <authorList>
            <person name="Lacey H.J."/>
            <person name="Gilchrist C.L.M."/>
            <person name="Crombie A."/>
            <person name="Kalaitzis J.A."/>
            <person name="Vuong D."/>
            <person name="Rutledge P.J."/>
            <person name="Turner P."/>
            <person name="Pitt J.I."/>
            <person name="Lacey E."/>
            <person name="Chooi Y.H."/>
            <person name="Piggott A.M."/>
        </authorList>
    </citation>
    <scope>NUCLEOTIDE SEQUENCE</scope>
    <source>
        <strain evidence="5">MST-FP2251</strain>
    </source>
</reference>
<dbReference type="AlphaFoldDB" id="A0AAD4CYG7"/>
<dbReference type="GO" id="GO:0000139">
    <property type="term" value="C:Golgi membrane"/>
    <property type="evidence" value="ECO:0007669"/>
    <property type="project" value="TreeGrafter"/>
</dbReference>
<gene>
    <name evidence="5" type="ORF">FE257_004407</name>
</gene>
<keyword evidence="4" id="KW-0472">Membrane</keyword>
<dbReference type="EMBL" id="VCAU01000002">
    <property type="protein sequence ID" value="KAF9894786.1"/>
    <property type="molecule type" value="Genomic_DNA"/>
</dbReference>